<keyword evidence="2" id="KW-0614">Plasmid</keyword>
<accession>A0A2H5A4A1</accession>
<gene>
    <name evidence="2" type="ORF">BVU17_18135</name>
</gene>
<name>A0A2H5A4A1_9EURY</name>
<organism evidence="2 3">
    <name type="scientific">Haloarcula taiwanensis</name>
    <dbReference type="NCBI Taxonomy" id="1932004"/>
    <lineage>
        <taxon>Archaea</taxon>
        <taxon>Methanobacteriati</taxon>
        <taxon>Methanobacteriota</taxon>
        <taxon>Stenosarchaea group</taxon>
        <taxon>Halobacteria</taxon>
        <taxon>Halobacteriales</taxon>
        <taxon>Haloarculaceae</taxon>
        <taxon>Haloarcula</taxon>
    </lineage>
</organism>
<sequence>MGVVVLGFVAVALAMGAAGALSDTAGPSVELSGADSVSPGDCHLRGHADPGSADRILIDVAGRETASMTIDRPTTWGFDVPANSTVTAVAVDFGGEADVLAERQLTAGCTLTEGP</sequence>
<evidence type="ECO:0000313" key="2">
    <source>
        <dbReference type="EMBL" id="AUG49507.1"/>
    </source>
</evidence>
<dbReference type="Proteomes" id="UP000242917">
    <property type="component" value="Plasmid pNYT2"/>
</dbReference>
<protein>
    <submittedName>
        <fullName evidence="2">Uncharacterized protein</fullName>
    </submittedName>
</protein>
<geneLocation type="plasmid" evidence="2 3">
    <name>pNYT2</name>
</geneLocation>
<dbReference type="KEGG" id="hta:BVU17_18135"/>
<feature type="region of interest" description="Disordered" evidence="1">
    <location>
        <begin position="28"/>
        <end position="51"/>
    </location>
</feature>
<proteinExistence type="predicted"/>
<evidence type="ECO:0000313" key="3">
    <source>
        <dbReference type="Proteomes" id="UP000242917"/>
    </source>
</evidence>
<dbReference type="AlphaFoldDB" id="A0A2H5A4A1"/>
<reference evidence="2 3" key="1">
    <citation type="submission" date="2017-01" db="EMBL/GenBank/DDBJ databases">
        <title>A Red Light-Sensitive Sensory Rhodopsin I From Haloarcula taiwanensis, A New Haloarchaeon Isolated From Taiwan.</title>
        <authorList>
            <person name="Yang C.-S."/>
            <person name="Han Y.-A."/>
            <person name="Chen P.-C."/>
            <person name="Ng W.V."/>
            <person name="Chen T.-W."/>
        </authorList>
    </citation>
    <scope>NUCLEOTIDE SEQUENCE [LARGE SCALE GENOMIC DNA]</scope>
    <source>
        <strain evidence="2 3">Taiwanensis</strain>
        <plasmid evidence="2 3">pNYT2</plasmid>
    </source>
</reference>
<evidence type="ECO:0000256" key="1">
    <source>
        <dbReference type="SAM" id="MobiDB-lite"/>
    </source>
</evidence>
<dbReference type="EMBL" id="CP019157">
    <property type="protein sequence ID" value="AUG49507.1"/>
    <property type="molecule type" value="Genomic_DNA"/>
</dbReference>
<keyword evidence="3" id="KW-1185">Reference proteome</keyword>